<feature type="chain" id="PRO_5045940160" evidence="2">
    <location>
        <begin position="22"/>
        <end position="92"/>
    </location>
</feature>
<dbReference type="EMBL" id="AP026966">
    <property type="protein sequence ID" value="BDT56923.1"/>
    <property type="molecule type" value="Genomic_DNA"/>
</dbReference>
<reference evidence="3" key="1">
    <citation type="submission" date="2022-11" db="EMBL/GenBank/DDBJ databases">
        <title>Isolation and characterization of PLA-degrading bacterium Massilia sp. from Antarctic soil.</title>
        <authorList>
            <person name="Sato K."/>
            <person name="Gomez-Fuentes C."/>
            <person name="Ahmad S.A."/>
            <person name="Zulkharnain A."/>
        </authorList>
    </citation>
    <scope>NUCLEOTIDE SEQUENCE</scope>
    <source>
        <strain evidence="3">N-3</strain>
    </source>
</reference>
<evidence type="ECO:0000256" key="1">
    <source>
        <dbReference type="SAM" id="MobiDB-lite"/>
    </source>
</evidence>
<protein>
    <submittedName>
        <fullName evidence="3">Lipoprotein</fullName>
    </submittedName>
</protein>
<proteinExistence type="predicted"/>
<evidence type="ECO:0000313" key="3">
    <source>
        <dbReference type="EMBL" id="BDT56923.1"/>
    </source>
</evidence>
<name>A0ABM8C173_9BURK</name>
<feature type="signal peptide" evidence="2">
    <location>
        <begin position="1"/>
        <end position="21"/>
    </location>
</feature>
<keyword evidence="3" id="KW-0449">Lipoprotein</keyword>
<organism evidence="3 4">
    <name type="scientific">Massilia varians</name>
    <dbReference type="NCBI Taxonomy" id="457921"/>
    <lineage>
        <taxon>Bacteria</taxon>
        <taxon>Pseudomonadati</taxon>
        <taxon>Pseudomonadota</taxon>
        <taxon>Betaproteobacteria</taxon>
        <taxon>Burkholderiales</taxon>
        <taxon>Oxalobacteraceae</taxon>
        <taxon>Telluria group</taxon>
        <taxon>Massilia</taxon>
    </lineage>
</organism>
<accession>A0ABM8C173</accession>
<sequence>MNMTKRLMALALLGACLQGCAQTSPRFDREFGSATRANLAAQVLDPAAAANRNPATGIDGRAAKGAHDRYQRSFAQPESPPPSFFINTGGGR</sequence>
<evidence type="ECO:0000256" key="2">
    <source>
        <dbReference type="SAM" id="SignalP"/>
    </source>
</evidence>
<keyword evidence="4" id="KW-1185">Reference proteome</keyword>
<evidence type="ECO:0000313" key="4">
    <source>
        <dbReference type="Proteomes" id="UP001163336"/>
    </source>
</evidence>
<feature type="compositionally biased region" description="Basic and acidic residues" evidence="1">
    <location>
        <begin position="61"/>
        <end position="71"/>
    </location>
</feature>
<feature type="region of interest" description="Disordered" evidence="1">
    <location>
        <begin position="51"/>
        <end position="92"/>
    </location>
</feature>
<dbReference type="Proteomes" id="UP001163336">
    <property type="component" value="Chromosome"/>
</dbReference>
<keyword evidence="2" id="KW-0732">Signal</keyword>
<gene>
    <name evidence="3" type="ORF">MasN3_04170</name>
</gene>